<evidence type="ECO:0000313" key="4">
    <source>
        <dbReference type="Proteomes" id="UP000177953"/>
    </source>
</evidence>
<dbReference type="Pfam" id="PF13354">
    <property type="entry name" value="Beta-lactamase2"/>
    <property type="match status" value="1"/>
</dbReference>
<evidence type="ECO:0000313" key="3">
    <source>
        <dbReference type="EMBL" id="OGH69679.1"/>
    </source>
</evidence>
<dbReference type="PANTHER" id="PTHR35333:SF3">
    <property type="entry name" value="BETA-LACTAMASE-TYPE TRANSPEPTIDASE FOLD CONTAINING PROTEIN"/>
    <property type="match status" value="1"/>
</dbReference>
<keyword evidence="1" id="KW-0472">Membrane</keyword>
<dbReference type="AlphaFoldDB" id="A0A1F6MDH2"/>
<dbReference type="InterPro" id="IPR000871">
    <property type="entry name" value="Beta-lactam_class-A"/>
</dbReference>
<accession>A0A1F6MDH2</accession>
<reference evidence="3 4" key="1">
    <citation type="journal article" date="2016" name="Nat. Commun.">
        <title>Thousands of microbial genomes shed light on interconnected biogeochemical processes in an aquifer system.</title>
        <authorList>
            <person name="Anantharaman K."/>
            <person name="Brown C.T."/>
            <person name="Hug L.A."/>
            <person name="Sharon I."/>
            <person name="Castelle C.J."/>
            <person name="Probst A.J."/>
            <person name="Thomas B.C."/>
            <person name="Singh A."/>
            <person name="Wilkins M.J."/>
            <person name="Karaoz U."/>
            <person name="Brodie E.L."/>
            <person name="Williams K.H."/>
            <person name="Hubbard S.S."/>
            <person name="Banfield J.F."/>
        </authorList>
    </citation>
    <scope>NUCLEOTIDE SEQUENCE [LARGE SCALE GENOMIC DNA]</scope>
</reference>
<comment type="caution">
    <text evidence="3">The sequence shown here is derived from an EMBL/GenBank/DDBJ whole genome shotgun (WGS) entry which is preliminary data.</text>
</comment>
<dbReference type="PANTHER" id="PTHR35333">
    <property type="entry name" value="BETA-LACTAMASE"/>
    <property type="match status" value="1"/>
</dbReference>
<gene>
    <name evidence="3" type="ORF">A2754_01300</name>
</gene>
<dbReference type="InterPro" id="IPR012338">
    <property type="entry name" value="Beta-lactam/transpept-like"/>
</dbReference>
<evidence type="ECO:0000256" key="1">
    <source>
        <dbReference type="SAM" id="Phobius"/>
    </source>
</evidence>
<feature type="domain" description="Beta-lactamase class A catalytic" evidence="2">
    <location>
        <begin position="99"/>
        <end position="306"/>
    </location>
</feature>
<proteinExistence type="predicted"/>
<dbReference type="Proteomes" id="UP000177953">
    <property type="component" value="Unassembled WGS sequence"/>
</dbReference>
<protein>
    <recommendedName>
        <fullName evidence="2">Beta-lactamase class A catalytic domain-containing protein</fullName>
    </recommendedName>
</protein>
<feature type="transmembrane region" description="Helical" evidence="1">
    <location>
        <begin position="12"/>
        <end position="29"/>
    </location>
</feature>
<dbReference type="EMBL" id="MFPU01000028">
    <property type="protein sequence ID" value="OGH69679.1"/>
    <property type="molecule type" value="Genomic_DNA"/>
</dbReference>
<keyword evidence="1" id="KW-0812">Transmembrane</keyword>
<evidence type="ECO:0000259" key="2">
    <source>
        <dbReference type="Pfam" id="PF13354"/>
    </source>
</evidence>
<dbReference type="SUPFAM" id="SSF56601">
    <property type="entry name" value="beta-lactamase/transpeptidase-like"/>
    <property type="match status" value="1"/>
</dbReference>
<dbReference type="GO" id="GO:0046677">
    <property type="term" value="P:response to antibiotic"/>
    <property type="evidence" value="ECO:0007669"/>
    <property type="project" value="InterPro"/>
</dbReference>
<dbReference type="InterPro" id="IPR045155">
    <property type="entry name" value="Beta-lactam_cat"/>
</dbReference>
<keyword evidence="1" id="KW-1133">Transmembrane helix</keyword>
<dbReference type="GO" id="GO:0030655">
    <property type="term" value="P:beta-lactam antibiotic catabolic process"/>
    <property type="evidence" value="ECO:0007669"/>
    <property type="project" value="InterPro"/>
</dbReference>
<organism evidence="3 4">
    <name type="scientific">Candidatus Magasanikbacteria bacterium RIFCSPHIGHO2_01_FULL_47_8</name>
    <dbReference type="NCBI Taxonomy" id="1798673"/>
    <lineage>
        <taxon>Bacteria</taxon>
        <taxon>Candidatus Magasanikiibacteriota</taxon>
    </lineage>
</organism>
<dbReference type="GO" id="GO:0008800">
    <property type="term" value="F:beta-lactamase activity"/>
    <property type="evidence" value="ECO:0007669"/>
    <property type="project" value="InterPro"/>
</dbReference>
<sequence>MKYNYRDMRKKVIIFVLVAAAGFGLGFLTPKRWLSSASIFTGVYAVRPPDATSEYKFINPLLLYDFSEQSEFFEYRDMKDSLTGLIEKETKAGGAETVSVYFRDLKTGHWVGINQNADYAPASLLKVPVMIAFFKQAEIEPNVLERKIAYEVSGPSTSDLEQSKLKPGNIYTVAQLVEEMIINSDNVAKELLVQLVDKNSLDEVFTDLGVQISPGGANPYAVSTKTYSMFFRILRNATFLNRNLSEKALDILSRTTFNDGLVAGLPANTTVAHKYGFHNLDGGKMQLHDCGIIYVQPDPYLLCVMTQGRNAADLQTVIKDISALVFKNIKS</sequence>
<name>A0A1F6MDH2_9BACT</name>
<dbReference type="Gene3D" id="3.40.710.10">
    <property type="entry name" value="DD-peptidase/beta-lactamase superfamily"/>
    <property type="match status" value="1"/>
</dbReference>